<evidence type="ECO:0000256" key="7">
    <source>
        <dbReference type="ARBA" id="ARBA00023010"/>
    </source>
</evidence>
<evidence type="ECO:0000256" key="9">
    <source>
        <dbReference type="HAMAP-Rule" id="MF_00422"/>
    </source>
</evidence>
<dbReference type="RefSeq" id="WP_243153089.1">
    <property type="nucleotide sequence ID" value="NZ_LSRS01000031.1"/>
</dbReference>
<organism evidence="11 12">
    <name type="scientific">Sporotomaculum syntrophicum</name>
    <dbReference type="NCBI Taxonomy" id="182264"/>
    <lineage>
        <taxon>Bacteria</taxon>
        <taxon>Bacillati</taxon>
        <taxon>Bacillota</taxon>
        <taxon>Clostridia</taxon>
        <taxon>Eubacteriales</taxon>
        <taxon>Desulfallaceae</taxon>
        <taxon>Sporotomaculum</taxon>
    </lineage>
</organism>
<comment type="function">
    <text evidence="9">Essential subunit of the Sec protein translocation channel SecYEG. Clamps together the 2 halves of SecY. May contact the channel plug during translocation.</text>
</comment>
<dbReference type="NCBIfam" id="TIGR00964">
    <property type="entry name" value="secE_bact"/>
    <property type="match status" value="1"/>
</dbReference>
<keyword evidence="7 9" id="KW-0811">Translocation</keyword>
<comment type="caution">
    <text evidence="11">The sequence shown here is derived from an EMBL/GenBank/DDBJ whole genome shotgun (WGS) entry which is preliminary data.</text>
</comment>
<feature type="region of interest" description="Disordered" evidence="10">
    <location>
        <begin position="1"/>
        <end position="23"/>
    </location>
</feature>
<keyword evidence="3 9" id="KW-1003">Cell membrane</keyword>
<dbReference type="Pfam" id="PF00584">
    <property type="entry name" value="SecE"/>
    <property type="match status" value="1"/>
</dbReference>
<dbReference type="PANTHER" id="PTHR33910">
    <property type="entry name" value="PROTEIN TRANSLOCASE SUBUNIT SECE"/>
    <property type="match status" value="1"/>
</dbReference>
<evidence type="ECO:0000256" key="3">
    <source>
        <dbReference type="ARBA" id="ARBA00022475"/>
    </source>
</evidence>
<accession>A0A9D2WMY3</accession>
<evidence type="ECO:0000256" key="8">
    <source>
        <dbReference type="ARBA" id="ARBA00023136"/>
    </source>
</evidence>
<keyword evidence="12" id="KW-1185">Reference proteome</keyword>
<dbReference type="GO" id="GO:0009306">
    <property type="term" value="P:protein secretion"/>
    <property type="evidence" value="ECO:0007669"/>
    <property type="project" value="UniProtKB-UniRule"/>
</dbReference>
<feature type="transmembrane region" description="Helical" evidence="9">
    <location>
        <begin position="71"/>
        <end position="95"/>
    </location>
</feature>
<protein>
    <recommendedName>
        <fullName evidence="9">Protein translocase subunit SecE</fullName>
    </recommendedName>
</protein>
<dbReference type="InterPro" id="IPR001901">
    <property type="entry name" value="Translocase_SecE/Sec61-g"/>
</dbReference>
<evidence type="ECO:0000313" key="11">
    <source>
        <dbReference type="EMBL" id="KAF1083701.1"/>
    </source>
</evidence>
<dbReference type="GO" id="GO:0043952">
    <property type="term" value="P:protein transport by the Sec complex"/>
    <property type="evidence" value="ECO:0007669"/>
    <property type="project" value="UniProtKB-UniRule"/>
</dbReference>
<keyword evidence="6 9" id="KW-1133">Transmembrane helix</keyword>
<evidence type="ECO:0000256" key="5">
    <source>
        <dbReference type="ARBA" id="ARBA00022927"/>
    </source>
</evidence>
<evidence type="ECO:0000256" key="10">
    <source>
        <dbReference type="SAM" id="MobiDB-lite"/>
    </source>
</evidence>
<dbReference type="PANTHER" id="PTHR33910:SF1">
    <property type="entry name" value="PROTEIN TRANSLOCASE SUBUNIT SECE"/>
    <property type="match status" value="1"/>
</dbReference>
<dbReference type="HAMAP" id="MF_00422">
    <property type="entry name" value="SecE"/>
    <property type="match status" value="1"/>
</dbReference>
<evidence type="ECO:0000256" key="1">
    <source>
        <dbReference type="ARBA" id="ARBA00004370"/>
    </source>
</evidence>
<comment type="similarity">
    <text evidence="9">Belongs to the SecE/SEC61-gamma family.</text>
</comment>
<keyword evidence="8 9" id="KW-0472">Membrane</keyword>
<dbReference type="GO" id="GO:0005886">
    <property type="term" value="C:plasma membrane"/>
    <property type="evidence" value="ECO:0007669"/>
    <property type="project" value="UniProtKB-SubCell"/>
</dbReference>
<name>A0A9D2WMY3_9FIRM</name>
<gene>
    <name evidence="9" type="primary">secE</name>
    <name evidence="11" type="ORF">SPSYN_03134</name>
</gene>
<keyword evidence="4 9" id="KW-0812">Transmembrane</keyword>
<dbReference type="InterPro" id="IPR005807">
    <property type="entry name" value="SecE_bac"/>
</dbReference>
<dbReference type="PROSITE" id="PS01067">
    <property type="entry name" value="SECE_SEC61G"/>
    <property type="match status" value="1"/>
</dbReference>
<evidence type="ECO:0000256" key="2">
    <source>
        <dbReference type="ARBA" id="ARBA00022448"/>
    </source>
</evidence>
<dbReference type="Gene3D" id="1.20.5.1030">
    <property type="entry name" value="Preprotein translocase secy subunit"/>
    <property type="match status" value="1"/>
</dbReference>
<keyword evidence="5 9" id="KW-0653">Protein transport</keyword>
<evidence type="ECO:0000313" key="12">
    <source>
        <dbReference type="Proteomes" id="UP000798488"/>
    </source>
</evidence>
<dbReference type="InterPro" id="IPR038379">
    <property type="entry name" value="SecE_sf"/>
</dbReference>
<keyword evidence="2 9" id="KW-0813">Transport</keyword>
<dbReference type="GO" id="GO:0006605">
    <property type="term" value="P:protein targeting"/>
    <property type="evidence" value="ECO:0007669"/>
    <property type="project" value="UniProtKB-UniRule"/>
</dbReference>
<proteinExistence type="inferred from homology"/>
<sequence>MAVAKNQDGSMKKDKGTGAGKELAIKDSRKEVARKSAAANKPNRIEHTKSFFRGVMNELKRVHWPTRKETMIYTAVVLVSVVFVAVLIWVFDIILGSAMGMLIK</sequence>
<dbReference type="GO" id="GO:0008320">
    <property type="term" value="F:protein transmembrane transporter activity"/>
    <property type="evidence" value="ECO:0007669"/>
    <property type="project" value="UniProtKB-UniRule"/>
</dbReference>
<reference evidence="11" key="1">
    <citation type="submission" date="2016-02" db="EMBL/GenBank/DDBJ databases">
        <title>Draft Genome Sequence of Sporotomaculum syntrophicum Strain FB, a Syntrophic Benzoate Degrader.</title>
        <authorList>
            <person name="Nobu M.K."/>
            <person name="Narihiro T."/>
            <person name="Qiu Y.-L."/>
            <person name="Ohashi A."/>
            <person name="Liu W.-T."/>
            <person name="Yuji S."/>
        </authorList>
    </citation>
    <scope>NUCLEOTIDE SEQUENCE</scope>
    <source>
        <strain evidence="11">FB</strain>
    </source>
</reference>
<comment type="subcellular location">
    <subcellularLocation>
        <location evidence="9">Cell membrane</location>
        <topology evidence="9">Single-pass membrane protein</topology>
    </subcellularLocation>
    <subcellularLocation>
        <location evidence="1">Membrane</location>
    </subcellularLocation>
</comment>
<dbReference type="Proteomes" id="UP000798488">
    <property type="component" value="Unassembled WGS sequence"/>
</dbReference>
<evidence type="ECO:0000256" key="4">
    <source>
        <dbReference type="ARBA" id="ARBA00022692"/>
    </source>
</evidence>
<dbReference type="EMBL" id="LSRS01000031">
    <property type="protein sequence ID" value="KAF1083701.1"/>
    <property type="molecule type" value="Genomic_DNA"/>
</dbReference>
<dbReference type="GO" id="GO:0065002">
    <property type="term" value="P:intracellular protein transmembrane transport"/>
    <property type="evidence" value="ECO:0007669"/>
    <property type="project" value="UniProtKB-UniRule"/>
</dbReference>
<evidence type="ECO:0000256" key="6">
    <source>
        <dbReference type="ARBA" id="ARBA00022989"/>
    </source>
</evidence>
<dbReference type="AlphaFoldDB" id="A0A9D2WMY3"/>
<comment type="subunit">
    <text evidence="9">Component of the Sec protein translocase complex. Heterotrimer consisting of SecY, SecE and SecG subunits. The heterotrimers can form oligomers, although 1 heterotrimer is thought to be able to translocate proteins. Interacts with the ribosome. Interacts with SecDF, and other proteins may be involved. Interacts with SecA.</text>
</comment>